<evidence type="ECO:0000313" key="10">
    <source>
        <dbReference type="Proteomes" id="UP000321580"/>
    </source>
</evidence>
<dbReference type="InterPro" id="IPR036852">
    <property type="entry name" value="Peptidase_S8/S53_dom_sf"/>
</dbReference>
<feature type="transmembrane region" description="Helical" evidence="7">
    <location>
        <begin position="30"/>
        <end position="50"/>
    </location>
</feature>
<feature type="transmembrane region" description="Helical" evidence="7">
    <location>
        <begin position="6"/>
        <end position="23"/>
    </location>
</feature>
<dbReference type="PROSITE" id="PS51892">
    <property type="entry name" value="SUBTILASE"/>
    <property type="match status" value="1"/>
</dbReference>
<evidence type="ECO:0000256" key="1">
    <source>
        <dbReference type="ARBA" id="ARBA00011073"/>
    </source>
</evidence>
<evidence type="ECO:0000259" key="8">
    <source>
        <dbReference type="Pfam" id="PF00082"/>
    </source>
</evidence>
<dbReference type="SUPFAM" id="SSF52743">
    <property type="entry name" value="Subtilisin-like"/>
    <property type="match status" value="1"/>
</dbReference>
<dbReference type="RefSeq" id="WP_147165609.1">
    <property type="nucleotide sequence ID" value="NZ_VOOR01000002.1"/>
</dbReference>
<feature type="active site" description="Charge relay system" evidence="5">
    <location>
        <position position="447"/>
    </location>
</feature>
<dbReference type="InterPro" id="IPR023828">
    <property type="entry name" value="Peptidase_S8_Ser-AS"/>
</dbReference>
<keyword evidence="3 5" id="KW-0378">Hydrolase</keyword>
<feature type="active site" description="Charge relay system" evidence="5">
    <location>
        <position position="256"/>
    </location>
</feature>
<dbReference type="InterPro" id="IPR000209">
    <property type="entry name" value="Peptidase_S8/S53_dom"/>
</dbReference>
<comment type="caution">
    <text evidence="9">The sequence shown here is derived from an EMBL/GenBank/DDBJ whole genome shotgun (WGS) entry which is preliminary data.</text>
</comment>
<protein>
    <submittedName>
        <fullName evidence="9">S8 family serine peptidase</fullName>
    </submittedName>
</protein>
<dbReference type="Pfam" id="PF00082">
    <property type="entry name" value="Peptidase_S8"/>
    <property type="match status" value="1"/>
</dbReference>
<dbReference type="PRINTS" id="PR00723">
    <property type="entry name" value="SUBTILISIN"/>
</dbReference>
<evidence type="ECO:0000256" key="5">
    <source>
        <dbReference type="PROSITE-ProRule" id="PRU01240"/>
    </source>
</evidence>
<dbReference type="PANTHER" id="PTHR43806">
    <property type="entry name" value="PEPTIDASE S8"/>
    <property type="match status" value="1"/>
</dbReference>
<keyword evidence="7" id="KW-1133">Transmembrane helix</keyword>
<feature type="domain" description="Peptidase S8/S53" evidence="8">
    <location>
        <begin position="249"/>
        <end position="480"/>
    </location>
</feature>
<dbReference type="EMBL" id="VOOR01000002">
    <property type="protein sequence ID" value="TXB69477.1"/>
    <property type="molecule type" value="Genomic_DNA"/>
</dbReference>
<dbReference type="PANTHER" id="PTHR43806:SF11">
    <property type="entry name" value="CEREVISIN-RELATED"/>
    <property type="match status" value="1"/>
</dbReference>
<dbReference type="PROSITE" id="PS00138">
    <property type="entry name" value="SUBTILASE_SER"/>
    <property type="match status" value="1"/>
</dbReference>
<feature type="active site" description="Charge relay system" evidence="5">
    <location>
        <position position="284"/>
    </location>
</feature>
<keyword evidence="2 5" id="KW-0645">Protease</keyword>
<evidence type="ECO:0000313" key="9">
    <source>
        <dbReference type="EMBL" id="TXB69477.1"/>
    </source>
</evidence>
<dbReference type="OrthoDB" id="9798386at2"/>
<dbReference type="InterPro" id="IPR015500">
    <property type="entry name" value="Peptidase_S8_subtilisin-rel"/>
</dbReference>
<evidence type="ECO:0000256" key="2">
    <source>
        <dbReference type="ARBA" id="ARBA00022670"/>
    </source>
</evidence>
<accession>A0A5C6S5C9</accession>
<dbReference type="InterPro" id="IPR022398">
    <property type="entry name" value="Peptidase_S8_His-AS"/>
</dbReference>
<dbReference type="Proteomes" id="UP000321580">
    <property type="component" value="Unassembled WGS sequence"/>
</dbReference>
<keyword evidence="4 5" id="KW-0720">Serine protease</keyword>
<evidence type="ECO:0000256" key="4">
    <source>
        <dbReference type="ARBA" id="ARBA00022825"/>
    </source>
</evidence>
<feature type="transmembrane region" description="Helical" evidence="7">
    <location>
        <begin position="82"/>
        <end position="102"/>
    </location>
</feature>
<proteinExistence type="inferred from homology"/>
<evidence type="ECO:0000256" key="6">
    <source>
        <dbReference type="RuleBase" id="RU003355"/>
    </source>
</evidence>
<organism evidence="9 10">
    <name type="scientific">Phaeodactylibacter luteus</name>
    <dbReference type="NCBI Taxonomy" id="1564516"/>
    <lineage>
        <taxon>Bacteria</taxon>
        <taxon>Pseudomonadati</taxon>
        <taxon>Bacteroidota</taxon>
        <taxon>Saprospiria</taxon>
        <taxon>Saprospirales</taxon>
        <taxon>Haliscomenobacteraceae</taxon>
        <taxon>Phaeodactylibacter</taxon>
    </lineage>
</organism>
<dbReference type="InterPro" id="IPR050131">
    <property type="entry name" value="Peptidase_S8_subtilisin-like"/>
</dbReference>
<evidence type="ECO:0000256" key="7">
    <source>
        <dbReference type="SAM" id="Phobius"/>
    </source>
</evidence>
<dbReference type="Gene3D" id="3.40.50.200">
    <property type="entry name" value="Peptidase S8/S53 domain"/>
    <property type="match status" value="1"/>
</dbReference>
<gene>
    <name evidence="9" type="ORF">FRY97_01320</name>
</gene>
<dbReference type="PROSITE" id="PS00137">
    <property type="entry name" value="SUBTILASE_HIS"/>
    <property type="match status" value="1"/>
</dbReference>
<dbReference type="PROSITE" id="PS00136">
    <property type="entry name" value="SUBTILASE_ASP"/>
    <property type="match status" value="1"/>
</dbReference>
<keyword evidence="7" id="KW-0472">Membrane</keyword>
<sequence>MIYPITFLATAAALVSWFLYRYREPAGQRLQYLFFSALGSYLLTVLLSGAGAGQMLWALFRDFSVLAAVGAAAMASAHKRSWFIAGSIALSAGLLGYAGMVMPQSLSTTVQMPAYDAEAELLLELGEGADAAALDAIAFKYGLSFSPAFAPQHAAVTELDDYLAVDIPRGQLHKIEDIIEGLQSIPEVDWVEPNEVVQIAPLPGGQRKSPRQVYGVDDPGLEQQWGFDAMAVNELYELLRKDAPKAKQTALIAILDTGVDAAHEDLEGQYRSLDPADDNDPRGHGTHCAGIAAAVTDNGLGVASFSLGGQYVAVTSVKVLNAAGMGTQRSIIAGMIKAADAGADVISMSLGGPSSQAKERAYRKAVDYALESGAIIVVAAGNSNRDARKFVPANLPGVITVSAIGPNLDRAVFSNEVSGLSRGIAAPGVDIYSTVPNNNYASYNGTSMATPYVAGLLGLLKSLEPDLGHEEAYELLKSTGKETRQTKETGRLIQPAAAVKKLISAQQ</sequence>
<comment type="similarity">
    <text evidence="1 5 6">Belongs to the peptidase S8 family.</text>
</comment>
<dbReference type="InterPro" id="IPR023827">
    <property type="entry name" value="Peptidase_S8_Asp-AS"/>
</dbReference>
<keyword evidence="10" id="KW-1185">Reference proteome</keyword>
<evidence type="ECO:0000256" key="3">
    <source>
        <dbReference type="ARBA" id="ARBA00022801"/>
    </source>
</evidence>
<dbReference type="GO" id="GO:0004252">
    <property type="term" value="F:serine-type endopeptidase activity"/>
    <property type="evidence" value="ECO:0007669"/>
    <property type="project" value="UniProtKB-UniRule"/>
</dbReference>
<reference evidence="9 10" key="1">
    <citation type="submission" date="2019-08" db="EMBL/GenBank/DDBJ databases">
        <title>Genome of Phaeodactylibacter luteus.</title>
        <authorList>
            <person name="Bowman J.P."/>
        </authorList>
    </citation>
    <scope>NUCLEOTIDE SEQUENCE [LARGE SCALE GENOMIC DNA]</scope>
    <source>
        <strain evidence="9 10">KCTC 42180</strain>
    </source>
</reference>
<keyword evidence="7" id="KW-0812">Transmembrane</keyword>
<dbReference type="AlphaFoldDB" id="A0A5C6S5C9"/>
<dbReference type="GO" id="GO:0006508">
    <property type="term" value="P:proteolysis"/>
    <property type="evidence" value="ECO:0007669"/>
    <property type="project" value="UniProtKB-KW"/>
</dbReference>
<name>A0A5C6S5C9_9BACT</name>